<gene>
    <name evidence="1" type="ORF">AW736_18505</name>
</gene>
<dbReference type="OrthoDB" id="179022at2"/>
<accession>A0A178IGE5</accession>
<evidence type="ECO:0000313" key="1">
    <source>
        <dbReference type="EMBL" id="OAM88169.1"/>
    </source>
</evidence>
<dbReference type="AlphaFoldDB" id="A0A178IGE5"/>
<dbReference type="RefSeq" id="WP_068771789.1">
    <property type="nucleotide sequence ID" value="NZ_CP109796.1"/>
</dbReference>
<protein>
    <submittedName>
        <fullName evidence="1">Uncharacterized protein</fullName>
    </submittedName>
</protein>
<comment type="caution">
    <text evidence="1">The sequence shown here is derived from an EMBL/GenBank/DDBJ whole genome shotgun (WGS) entry which is preliminary data.</text>
</comment>
<dbReference type="SUPFAM" id="SSF51445">
    <property type="entry name" value="(Trans)glycosidases"/>
    <property type="match status" value="1"/>
</dbReference>
<name>A0A178IGE5_9BACT</name>
<sequence>MHPVKPDASYMRAVMAAAADYHVDSFEICGDAHSSTGGLEGAIRFRDYPEAAAMLDFAETGATIAALNEVVGLARQSGRPVYYWHREVMVPPEVVATVRGLLDADGEFDLLGAAYHELLRSKIREFFDHVPDMDGLVLTLTESNYSVIHNSNQERYSPPLVIEKIITTFAEELEQLGKRFILRSFGSIGRDYEDILAGVERVDARHKLEIETKITPYDFSPFLPMNGYLRRSGHAALSAEYDSIGEFLGAGYLPAADPERVIECVRHARAAGASRHVIRVDRIGHATFEGPQAVNLLAFDRAIRDADATAEEIWKEWSARRWQSCGMEMTHIMRQGIEMVKKTHFIAGCVIFHAFPIDPALKWIKASGILSLFKPGFDLARHIGMWGIKTEGTAPSREALLVEKAMAVELAEKNLAALGTLRESLPSGEYEIARTAWGNAVVVTRLVYQWSRCVCAYFNDMDDLVQGSPSLAAEISEARACFEQVLGGAALVEAGKASESHVVHRHEYSNDASQDDCIEAAYAAPLWRIIQLLRMEYDAELAERMRWRAMPGIVDYIVCGGVGDDWRVRRYMHASHARLEGGRVSRAAGNRVFPNGFIECELALPPGGRARLRVEGDKTKSAGLSLAIDGGPAVAVAYDENGRFECELAPASGHSSAEQQGLVTIRLQKSGADYPWIYGIGTLTVS</sequence>
<dbReference type="InterPro" id="IPR017853">
    <property type="entry name" value="GH"/>
</dbReference>
<organism evidence="1 2">
    <name type="scientific">Termitidicoccus mucosus</name>
    <dbReference type="NCBI Taxonomy" id="1184151"/>
    <lineage>
        <taxon>Bacteria</taxon>
        <taxon>Pseudomonadati</taxon>
        <taxon>Verrucomicrobiota</taxon>
        <taxon>Opitutia</taxon>
        <taxon>Opitutales</taxon>
        <taxon>Opitutaceae</taxon>
        <taxon>Termitidicoccus</taxon>
    </lineage>
</organism>
<proteinExistence type="predicted"/>
<reference evidence="1 2" key="1">
    <citation type="submission" date="2016-01" db="EMBL/GenBank/DDBJ databases">
        <title>High potential of lignocellulose degradation of a new Verrucomicrobia species.</title>
        <authorList>
            <person name="Wang Y."/>
            <person name="Shi Y."/>
            <person name="Qiu Z."/>
            <person name="Liu S."/>
            <person name="Yang H."/>
        </authorList>
    </citation>
    <scope>NUCLEOTIDE SEQUENCE [LARGE SCALE GENOMIC DNA]</scope>
    <source>
        <strain evidence="1 2">TSB47</strain>
    </source>
</reference>
<dbReference type="EMBL" id="LRRQ01000143">
    <property type="protein sequence ID" value="OAM88169.1"/>
    <property type="molecule type" value="Genomic_DNA"/>
</dbReference>
<dbReference type="Proteomes" id="UP000078486">
    <property type="component" value="Unassembled WGS sequence"/>
</dbReference>
<evidence type="ECO:0000313" key="2">
    <source>
        <dbReference type="Proteomes" id="UP000078486"/>
    </source>
</evidence>
<dbReference type="STRING" id="1184151.AW736_18505"/>
<keyword evidence="2" id="KW-1185">Reference proteome</keyword>